<dbReference type="RefSeq" id="YP_004322267.1">
    <property type="nucleotide sequence ID" value="NC_015279.1"/>
</dbReference>
<gene>
    <name evidence="1" type="ORF">SSM2_111</name>
</gene>
<sequence>MGISMIDIDGQIQLGHLLLQDRKCRVCGEVKNLVDDFYRTRKDRGAVASSYSYECKECCKKRVKKSSDKWEYPDW</sequence>
<evidence type="ECO:0000313" key="2">
    <source>
        <dbReference type="Proteomes" id="UP000006524"/>
    </source>
</evidence>
<dbReference type="EMBL" id="GU071095">
    <property type="protein sequence ID" value="ADO97453.1"/>
    <property type="molecule type" value="Genomic_DNA"/>
</dbReference>
<dbReference type="GeneID" id="10326743"/>
<evidence type="ECO:0000313" key="1">
    <source>
        <dbReference type="EMBL" id="ADO97453.1"/>
    </source>
</evidence>
<reference evidence="1 2" key="1">
    <citation type="journal article" date="2010" name="Environ. Microbiol.">
        <title>Genomic analysis of oceanic cyanobacterial myoviruses compared with T4-like myoviruses from diverse hosts and environments.</title>
        <authorList>
            <person name="Sullivan M.B."/>
            <person name="Huang K.H."/>
            <person name="Ignacio-Espinoza J.C."/>
            <person name="Berlin A.M."/>
            <person name="Kelly L."/>
            <person name="Weigele P.R."/>
            <person name="DeFrancesco A.S."/>
            <person name="Kern S.E."/>
            <person name="Thompson L.R."/>
            <person name="Young S."/>
            <person name="Yandava C."/>
            <person name="Fu R."/>
            <person name="Krastins B."/>
            <person name="Chase M."/>
            <person name="Sarracino D."/>
            <person name="Osburne M.S."/>
            <person name="Henn M.R."/>
            <person name="Chisholm S.W."/>
        </authorList>
    </citation>
    <scope>NUCLEOTIDE SEQUENCE [LARGE SCALE GENOMIC DNA]</scope>
    <source>
        <strain evidence="1">8017-1</strain>
    </source>
</reference>
<dbReference type="OrthoDB" id="22859at10239"/>
<keyword evidence="2" id="KW-1185">Reference proteome</keyword>
<dbReference type="KEGG" id="vg:10326743"/>
<evidence type="ECO:0008006" key="3">
    <source>
        <dbReference type="Google" id="ProtNLM"/>
    </source>
</evidence>
<protein>
    <recommendedName>
        <fullName evidence="3">Endonuclease VII</fullName>
    </recommendedName>
</protein>
<dbReference type="Proteomes" id="UP000006524">
    <property type="component" value="Segment"/>
</dbReference>
<proteinExistence type="predicted"/>
<organism evidence="1 2">
    <name type="scientific">Synechococcus phage S-SM2</name>
    <dbReference type="NCBI Taxonomy" id="444860"/>
    <lineage>
        <taxon>Viruses</taxon>
        <taxon>Duplodnaviria</taxon>
        <taxon>Heunggongvirae</taxon>
        <taxon>Uroviricota</taxon>
        <taxon>Caudoviricetes</taxon>
        <taxon>Pantevenvirales</taxon>
        <taxon>Kyanoviridae</taxon>
        <taxon>Nilusvirus</taxon>
        <taxon>Nilusvirus ssm2</taxon>
    </lineage>
</organism>
<name>E3SJ05_9CAUD</name>
<accession>E3SJ05</accession>